<dbReference type="RefSeq" id="WP_089829854.1">
    <property type="nucleotide sequence ID" value="NZ_FNBN01000001.1"/>
</dbReference>
<evidence type="ECO:0000256" key="2">
    <source>
        <dbReference type="ARBA" id="ARBA00005988"/>
    </source>
</evidence>
<dbReference type="OrthoDB" id="9758209at2"/>
<feature type="chain" id="PRO_5011781132" evidence="8">
    <location>
        <begin position="23"/>
        <end position="924"/>
    </location>
</feature>
<dbReference type="GO" id="GO:0008270">
    <property type="term" value="F:zinc ion binding"/>
    <property type="evidence" value="ECO:0007669"/>
    <property type="project" value="InterPro"/>
</dbReference>
<organism evidence="10 11">
    <name type="scientific">Chitinophaga filiformis</name>
    <name type="common">Myxococcus filiformis</name>
    <name type="synonym">Flexibacter filiformis</name>
    <dbReference type="NCBI Taxonomy" id="104663"/>
    <lineage>
        <taxon>Bacteria</taxon>
        <taxon>Pseudomonadati</taxon>
        <taxon>Bacteroidota</taxon>
        <taxon>Chitinophagia</taxon>
        <taxon>Chitinophagales</taxon>
        <taxon>Chitinophagaceae</taxon>
        <taxon>Chitinophaga</taxon>
    </lineage>
</organism>
<gene>
    <name evidence="10" type="ORF">SAMN04488121_101159</name>
</gene>
<sequence length="924" mass="102748">MKHTLSGWLLMAGICCTSQLQAQTVPSPKEHFGFNIGDDYRLATYTQTAAYFEKLAATSDRVKLTDIGLTEEGRHQYMLIISSPANLKQLDYYKQISRQLARAEGITLQQARDMADKGKAVVWIDGGLHATEVVGAHQLIETAWQLTSRNDAETSRILDNVIVLMTHANPDGQELTSNWYMRNADTLKRSTEQLPVLYQKYIGHDNNRDFYIMNMKESVNMGKQLFLEWMPQIMYNHHQRGPEGSVLAGPPYRDPFNYFFDPLMITGIDALGAAMYNRLNAEDKPGYTRLNGSSFSTWYNGGLRTTTQYHNMIGLLTEIIGNPTPEKIPVVPQRLIPNGATPNPVKPTGDWRFRTSIDYSVSLNYAVLDYAARQRDEVLYNIYKMGKNAIDKGNTDSWTLSPKRAEAITAAYKKDKNDTTKDDGSDPYGWMKRGSNISMSYYDAIYKNPAERDPRGYILPANQPDFATAVKFINALIKAGIAVQKATAPFTVGGKQYPANSYIVRTNQAFRPHVLDMFEPQDHPNDFQYPGGPPVRPYDAAGWTLAFQMGVKFDRVLDDFSGPFQQIPYGELQSPMAGPFTPAASGGYLLSPYVNNAFIAVNDLMKAGVKVYRLPESVGSEAPGTFFIPAGVQANSILKAAATQLGVVSKPVGKRPKGAVETTPLRIALWDNYGGSMPSGWIRWMMEQYHFPFKLVYPQDIDAGDLKKQYDVIVFVTRAIPPVSGEEPNRYGSRQTPPSPDEIPEQYRHTLGRITKDTSVPKLKEFLEAGGTIITIGTSTNLAYHLGLPVHNALVEKGKDGKEQSLPGTKYFVPGSILQVAFDSTRTAAWGMPSYGDVNFDNSPVFKLDSDAEAKGVRPVAWFATDKPLRSGWAWGQSYLKDGVAAFEATVGKGRLYAFGPEITFRAQSHGTFKLLFNGLYGIK</sequence>
<evidence type="ECO:0000313" key="10">
    <source>
        <dbReference type="EMBL" id="SDE91585.1"/>
    </source>
</evidence>
<evidence type="ECO:0000259" key="9">
    <source>
        <dbReference type="SMART" id="SM00631"/>
    </source>
</evidence>
<dbReference type="CDD" id="cd06240">
    <property type="entry name" value="M14-like"/>
    <property type="match status" value="1"/>
</dbReference>
<dbReference type="Proteomes" id="UP000199045">
    <property type="component" value="Unassembled WGS sequence"/>
</dbReference>
<protein>
    <submittedName>
        <fullName evidence="10">Zinc carboxypeptidase</fullName>
    </submittedName>
</protein>
<feature type="domain" description="Peptidase M14" evidence="9">
    <location>
        <begin position="42"/>
        <end position="318"/>
    </location>
</feature>
<dbReference type="AlphaFoldDB" id="A0A1G7GTZ3"/>
<keyword evidence="5" id="KW-0862">Zinc</keyword>
<name>A0A1G7GTZ3_CHIFI</name>
<dbReference type="SUPFAM" id="SSF53187">
    <property type="entry name" value="Zn-dependent exopeptidases"/>
    <property type="match status" value="1"/>
</dbReference>
<comment type="cofactor">
    <cofactor evidence="1">
        <name>Zn(2+)</name>
        <dbReference type="ChEBI" id="CHEBI:29105"/>
    </cofactor>
</comment>
<feature type="signal peptide" evidence="8">
    <location>
        <begin position="1"/>
        <end position="22"/>
    </location>
</feature>
<dbReference type="PANTHER" id="PTHR11705:SF143">
    <property type="entry name" value="SLL0236 PROTEIN"/>
    <property type="match status" value="1"/>
</dbReference>
<evidence type="ECO:0000256" key="7">
    <source>
        <dbReference type="SAM" id="MobiDB-lite"/>
    </source>
</evidence>
<proteinExistence type="inferred from homology"/>
<evidence type="ECO:0000256" key="1">
    <source>
        <dbReference type="ARBA" id="ARBA00001947"/>
    </source>
</evidence>
<dbReference type="PANTHER" id="PTHR11705">
    <property type="entry name" value="PROTEASE FAMILY M14 CARBOXYPEPTIDASE A,B"/>
    <property type="match status" value="1"/>
</dbReference>
<reference evidence="10 11" key="1">
    <citation type="submission" date="2016-10" db="EMBL/GenBank/DDBJ databases">
        <authorList>
            <person name="de Groot N.N."/>
        </authorList>
    </citation>
    <scope>NUCLEOTIDE SEQUENCE [LARGE SCALE GENOMIC DNA]</scope>
    <source>
        <strain evidence="10 11">DSM 527</strain>
    </source>
</reference>
<feature type="region of interest" description="Disordered" evidence="7">
    <location>
        <begin position="725"/>
        <end position="744"/>
    </location>
</feature>
<dbReference type="EMBL" id="FNBN01000001">
    <property type="protein sequence ID" value="SDE91585.1"/>
    <property type="molecule type" value="Genomic_DNA"/>
</dbReference>
<dbReference type="Gene3D" id="3.40.630.10">
    <property type="entry name" value="Zn peptidases"/>
    <property type="match status" value="1"/>
</dbReference>
<keyword evidence="10" id="KW-0121">Carboxypeptidase</keyword>
<comment type="similarity">
    <text evidence="2">Belongs to the peptidase M14 family.</text>
</comment>
<dbReference type="SMART" id="SM00631">
    <property type="entry name" value="Zn_pept"/>
    <property type="match status" value="1"/>
</dbReference>
<accession>A0A1G7GTZ3</accession>
<evidence type="ECO:0000256" key="5">
    <source>
        <dbReference type="ARBA" id="ARBA00022833"/>
    </source>
</evidence>
<dbReference type="GO" id="GO:0005615">
    <property type="term" value="C:extracellular space"/>
    <property type="evidence" value="ECO:0007669"/>
    <property type="project" value="TreeGrafter"/>
</dbReference>
<keyword evidence="8" id="KW-0732">Signal</keyword>
<evidence type="ECO:0000256" key="4">
    <source>
        <dbReference type="ARBA" id="ARBA00022801"/>
    </source>
</evidence>
<keyword evidence="6" id="KW-0482">Metalloprotease</keyword>
<dbReference type="GO" id="GO:0004181">
    <property type="term" value="F:metallocarboxypeptidase activity"/>
    <property type="evidence" value="ECO:0007669"/>
    <property type="project" value="InterPro"/>
</dbReference>
<evidence type="ECO:0000313" key="11">
    <source>
        <dbReference type="Proteomes" id="UP000199045"/>
    </source>
</evidence>
<evidence type="ECO:0000256" key="3">
    <source>
        <dbReference type="ARBA" id="ARBA00022670"/>
    </source>
</evidence>
<keyword evidence="3" id="KW-0645">Protease</keyword>
<keyword evidence="4" id="KW-0378">Hydrolase</keyword>
<dbReference type="GO" id="GO:0006508">
    <property type="term" value="P:proteolysis"/>
    <property type="evidence" value="ECO:0007669"/>
    <property type="project" value="UniProtKB-KW"/>
</dbReference>
<dbReference type="Pfam" id="PF00246">
    <property type="entry name" value="Peptidase_M14"/>
    <property type="match status" value="1"/>
</dbReference>
<dbReference type="InterPro" id="IPR000834">
    <property type="entry name" value="Peptidase_M14"/>
</dbReference>
<dbReference type="STRING" id="104663.SAMN04488121_101159"/>
<evidence type="ECO:0000256" key="6">
    <source>
        <dbReference type="ARBA" id="ARBA00023049"/>
    </source>
</evidence>
<evidence type="ECO:0000256" key="8">
    <source>
        <dbReference type="SAM" id="SignalP"/>
    </source>
</evidence>